<sequence length="48" mass="5743">MAVLKAIKLKDRDGEILFRCPRCGMVFRRSKDYTRHINKAHGHLFRKE</sequence>
<comment type="caution">
    <text evidence="2">The sequence shown here is derived from an EMBL/GenBank/DDBJ whole genome shotgun (WGS) entry which is preliminary data.</text>
</comment>
<evidence type="ECO:0000259" key="1">
    <source>
        <dbReference type="PROSITE" id="PS50157"/>
    </source>
</evidence>
<dbReference type="SUPFAM" id="SSF57667">
    <property type="entry name" value="beta-beta-alpha zinc fingers"/>
    <property type="match status" value="1"/>
</dbReference>
<name>A0A101EKN1_9EURY</name>
<dbReference type="SMART" id="SM00355">
    <property type="entry name" value="ZnF_C2H2"/>
    <property type="match status" value="1"/>
</dbReference>
<dbReference type="Pfam" id="PF00096">
    <property type="entry name" value="zf-C2H2"/>
    <property type="match status" value="1"/>
</dbReference>
<dbReference type="PROSITE" id="PS50157">
    <property type="entry name" value="ZINC_FINGER_C2H2_2"/>
    <property type="match status" value="1"/>
</dbReference>
<dbReference type="EMBL" id="LGFD01000083">
    <property type="protein sequence ID" value="KUK16665.1"/>
    <property type="molecule type" value="Genomic_DNA"/>
</dbReference>
<gene>
    <name evidence="2" type="ORF">XD54_2047</name>
</gene>
<dbReference type="InterPro" id="IPR036236">
    <property type="entry name" value="Znf_C2H2_sf"/>
</dbReference>
<organism evidence="2 3">
    <name type="scientific">Thermococcus sibiricus</name>
    <dbReference type="NCBI Taxonomy" id="172049"/>
    <lineage>
        <taxon>Archaea</taxon>
        <taxon>Methanobacteriati</taxon>
        <taxon>Methanobacteriota</taxon>
        <taxon>Thermococci</taxon>
        <taxon>Thermococcales</taxon>
        <taxon>Thermococcaceae</taxon>
        <taxon>Thermococcus</taxon>
    </lineage>
</organism>
<proteinExistence type="predicted"/>
<dbReference type="PROSITE" id="PS00028">
    <property type="entry name" value="ZINC_FINGER_C2H2_1"/>
    <property type="match status" value="1"/>
</dbReference>
<evidence type="ECO:0000313" key="3">
    <source>
        <dbReference type="Proteomes" id="UP000053911"/>
    </source>
</evidence>
<dbReference type="Proteomes" id="UP000053911">
    <property type="component" value="Unassembled WGS sequence"/>
</dbReference>
<dbReference type="InterPro" id="IPR013087">
    <property type="entry name" value="Znf_C2H2_type"/>
</dbReference>
<dbReference type="Gene3D" id="3.30.160.60">
    <property type="entry name" value="Classic Zinc Finger"/>
    <property type="match status" value="1"/>
</dbReference>
<dbReference type="PATRIC" id="fig|172049.5.peg.471"/>
<dbReference type="AlphaFoldDB" id="A0A101EKN1"/>
<reference evidence="3" key="1">
    <citation type="journal article" date="2015" name="MBio">
        <title>Genome-Resolved Metagenomic Analysis Reveals Roles for Candidate Phyla and Other Microbial Community Members in Biogeochemical Transformations in Oil Reservoirs.</title>
        <authorList>
            <person name="Hu P."/>
            <person name="Tom L."/>
            <person name="Singh A."/>
            <person name="Thomas B.C."/>
            <person name="Baker B.J."/>
            <person name="Piceno Y.M."/>
            <person name="Andersen G.L."/>
            <person name="Banfield J.F."/>
        </authorList>
    </citation>
    <scope>NUCLEOTIDE SEQUENCE [LARGE SCALE GENOMIC DNA]</scope>
</reference>
<protein>
    <submittedName>
        <fullName evidence="2">Nucleic acid-binding protein</fullName>
    </submittedName>
</protein>
<evidence type="ECO:0000313" key="2">
    <source>
        <dbReference type="EMBL" id="KUK16665.1"/>
    </source>
</evidence>
<accession>A0A101EKN1</accession>
<feature type="domain" description="C2H2-type" evidence="1">
    <location>
        <begin position="18"/>
        <end position="41"/>
    </location>
</feature>
<dbReference type="RefSeq" id="WP_042700625.1">
    <property type="nucleotide sequence ID" value="NZ_LGFD01000083.1"/>
</dbReference>